<organism evidence="1">
    <name type="scientific">uncultured marine thaumarchaeote AD1000_04_C02</name>
    <dbReference type="NCBI Taxonomy" id="1455881"/>
    <lineage>
        <taxon>Archaea</taxon>
        <taxon>Nitrososphaerota</taxon>
        <taxon>environmental samples</taxon>
    </lineage>
</organism>
<evidence type="ECO:0000313" key="1">
    <source>
        <dbReference type="EMBL" id="AIE90495.1"/>
    </source>
</evidence>
<accession>A0A075FGL8</accession>
<reference evidence="1" key="1">
    <citation type="journal article" date="2014" name="Genome Biol. Evol.">
        <title>Pangenome evidence for extensive interdomain horizontal transfer affecting lineage core and shell genes in uncultured planktonic thaumarchaeota and euryarchaeota.</title>
        <authorList>
            <person name="Deschamps P."/>
            <person name="Zivanovic Y."/>
            <person name="Moreira D."/>
            <person name="Rodriguez-Valera F."/>
            <person name="Lopez-Garcia P."/>
        </authorList>
    </citation>
    <scope>NUCLEOTIDE SEQUENCE</scope>
</reference>
<protein>
    <submittedName>
        <fullName evidence="1">Uncharacterized protein</fullName>
    </submittedName>
</protein>
<name>A0A075FGL8_9ARCH</name>
<dbReference type="AlphaFoldDB" id="A0A075FGL8"/>
<sequence>MASEISNLSLVKDKDAYSVDDSITLNVKFSLSGEMRDAFNEKNWTDAYNKNDNQFKLKYGIKLVSSGLRKHDVVKPIDTYRKASIFWTRNPKLVNPMKEKEFGYKLQKILSQL</sequence>
<dbReference type="EMBL" id="KF900311">
    <property type="protein sequence ID" value="AIE90495.1"/>
    <property type="molecule type" value="Genomic_DNA"/>
</dbReference>
<proteinExistence type="predicted"/>